<feature type="region of interest" description="Disordered" evidence="1">
    <location>
        <begin position="13"/>
        <end position="46"/>
    </location>
</feature>
<dbReference type="Proteomes" id="UP000324091">
    <property type="component" value="Chromosome 20"/>
</dbReference>
<name>A0A5C6NIH7_9TELE</name>
<dbReference type="AlphaFoldDB" id="A0A5C6NIH7"/>
<evidence type="ECO:0000313" key="3">
    <source>
        <dbReference type="Proteomes" id="UP000324091"/>
    </source>
</evidence>
<reference evidence="2 3" key="1">
    <citation type="submission" date="2019-04" db="EMBL/GenBank/DDBJ databases">
        <title>Chromosome genome assembly for Takifugu flavidus.</title>
        <authorList>
            <person name="Xiao S."/>
        </authorList>
    </citation>
    <scope>NUCLEOTIDE SEQUENCE [LARGE SCALE GENOMIC DNA]</scope>
    <source>
        <strain evidence="2">HTHZ2018</strain>
        <tissue evidence="2">Muscle</tissue>
    </source>
</reference>
<feature type="compositionally biased region" description="Basic and acidic residues" evidence="1">
    <location>
        <begin position="165"/>
        <end position="231"/>
    </location>
</feature>
<gene>
    <name evidence="2" type="ORF">D4764_20G0005900</name>
</gene>
<proteinExistence type="predicted"/>
<sequence length="240" mass="27722">VLKILEFQQSDYKRGAGEGRTRGSSGDGTGRDGTGPHRLRLQTSGFLPRRIRPQQITLIQLDRDGEDLVLTLDTRVLQRSHLSGRYRYRKLNQLGNASKVSPSDVLKLPEIRRREQKPPVSTERHVSVEENVPTNIHPRDASVPFSSGLQNHSESRSWSLGTVCGRDESQEERRGEERRGEERRGEERRGEERRERRGEERRGEERRERRGEERRREGGEERTGQERRRGGEGGSPQSYH</sequence>
<dbReference type="EMBL" id="RHFK02000013">
    <property type="protein sequence ID" value="TWW66558.1"/>
    <property type="molecule type" value="Genomic_DNA"/>
</dbReference>
<feature type="compositionally biased region" description="Basic and acidic residues" evidence="1">
    <location>
        <begin position="112"/>
        <end position="128"/>
    </location>
</feature>
<evidence type="ECO:0000256" key="1">
    <source>
        <dbReference type="SAM" id="MobiDB-lite"/>
    </source>
</evidence>
<feature type="non-terminal residue" evidence="2">
    <location>
        <position position="1"/>
    </location>
</feature>
<accession>A0A5C6NIH7</accession>
<comment type="caution">
    <text evidence="2">The sequence shown here is derived from an EMBL/GenBank/DDBJ whole genome shotgun (WGS) entry which is preliminary data.</text>
</comment>
<evidence type="ECO:0000313" key="2">
    <source>
        <dbReference type="EMBL" id="TWW66558.1"/>
    </source>
</evidence>
<protein>
    <submittedName>
        <fullName evidence="2">Uncharacterized protein</fullName>
    </submittedName>
</protein>
<organism evidence="2 3">
    <name type="scientific">Takifugu flavidus</name>
    <name type="common">sansaifugu</name>
    <dbReference type="NCBI Taxonomy" id="433684"/>
    <lineage>
        <taxon>Eukaryota</taxon>
        <taxon>Metazoa</taxon>
        <taxon>Chordata</taxon>
        <taxon>Craniata</taxon>
        <taxon>Vertebrata</taxon>
        <taxon>Euteleostomi</taxon>
        <taxon>Actinopterygii</taxon>
        <taxon>Neopterygii</taxon>
        <taxon>Teleostei</taxon>
        <taxon>Neoteleostei</taxon>
        <taxon>Acanthomorphata</taxon>
        <taxon>Eupercaria</taxon>
        <taxon>Tetraodontiformes</taxon>
        <taxon>Tetradontoidea</taxon>
        <taxon>Tetraodontidae</taxon>
        <taxon>Takifugu</taxon>
    </lineage>
</organism>
<keyword evidence="3" id="KW-1185">Reference proteome</keyword>
<feature type="region of interest" description="Disordered" evidence="1">
    <location>
        <begin position="112"/>
        <end position="240"/>
    </location>
</feature>
<feature type="compositionally biased region" description="Polar residues" evidence="1">
    <location>
        <begin position="144"/>
        <end position="160"/>
    </location>
</feature>